<gene>
    <name evidence="1" type="ORF">A2911_00505</name>
</gene>
<evidence type="ECO:0000313" key="2">
    <source>
        <dbReference type="Proteomes" id="UP000176814"/>
    </source>
</evidence>
<organism evidence="1 2">
    <name type="scientific">Candidatus Nomurabacteria bacterium RIFCSPLOWO2_01_FULL_40_15</name>
    <dbReference type="NCBI Taxonomy" id="1801772"/>
    <lineage>
        <taxon>Bacteria</taxon>
        <taxon>Candidatus Nomuraibacteriota</taxon>
    </lineage>
</organism>
<accession>A0A1F6X622</accession>
<dbReference type="Proteomes" id="UP000176814">
    <property type="component" value="Unassembled WGS sequence"/>
</dbReference>
<protein>
    <submittedName>
        <fullName evidence="1">Uncharacterized protein</fullName>
    </submittedName>
</protein>
<comment type="caution">
    <text evidence="1">The sequence shown here is derived from an EMBL/GenBank/DDBJ whole genome shotgun (WGS) entry which is preliminary data.</text>
</comment>
<evidence type="ECO:0000313" key="1">
    <source>
        <dbReference type="EMBL" id="OGI89501.1"/>
    </source>
</evidence>
<sequence length="147" mass="16535">MKNILVIVGIIVILFAGSIWWSKIIQSSDPDVISRNGIHWHPILEIYIKGEKQEIPVNIGIGGQYTSLPMGMAPIHTHDDANLGIVHLEFSSLVRKEDIILGQFFANWGRDINSFGQNVSMTINGVSNTELGNYVMQDKDKIELRYE</sequence>
<proteinExistence type="predicted"/>
<dbReference type="AlphaFoldDB" id="A0A1F6X622"/>
<reference evidence="1 2" key="1">
    <citation type="journal article" date="2016" name="Nat. Commun.">
        <title>Thousands of microbial genomes shed light on interconnected biogeochemical processes in an aquifer system.</title>
        <authorList>
            <person name="Anantharaman K."/>
            <person name="Brown C.T."/>
            <person name="Hug L.A."/>
            <person name="Sharon I."/>
            <person name="Castelle C.J."/>
            <person name="Probst A.J."/>
            <person name="Thomas B.C."/>
            <person name="Singh A."/>
            <person name="Wilkins M.J."/>
            <person name="Karaoz U."/>
            <person name="Brodie E.L."/>
            <person name="Williams K.H."/>
            <person name="Hubbard S.S."/>
            <person name="Banfield J.F."/>
        </authorList>
    </citation>
    <scope>NUCLEOTIDE SEQUENCE [LARGE SCALE GENOMIC DNA]</scope>
</reference>
<dbReference type="EMBL" id="MFUW01000029">
    <property type="protein sequence ID" value="OGI89501.1"/>
    <property type="molecule type" value="Genomic_DNA"/>
</dbReference>
<name>A0A1F6X622_9BACT</name>